<evidence type="ECO:0000259" key="3">
    <source>
        <dbReference type="PROSITE" id="PS50885"/>
    </source>
</evidence>
<keyword evidence="5" id="KW-1185">Reference proteome</keyword>
<proteinExistence type="predicted"/>
<dbReference type="CDD" id="cd07302">
    <property type="entry name" value="CHD"/>
    <property type="match status" value="1"/>
</dbReference>
<dbReference type="RefSeq" id="WP_012637252.1">
    <property type="nucleotide sequence ID" value="NC_011901.1"/>
</dbReference>
<dbReference type="Gene3D" id="3.30.70.1230">
    <property type="entry name" value="Nucleotide cyclase"/>
    <property type="match status" value="1"/>
</dbReference>
<dbReference type="InterPro" id="IPR029787">
    <property type="entry name" value="Nucleotide_cyclase"/>
</dbReference>
<dbReference type="GO" id="GO:0035556">
    <property type="term" value="P:intracellular signal transduction"/>
    <property type="evidence" value="ECO:0007669"/>
    <property type="project" value="InterPro"/>
</dbReference>
<keyword evidence="1" id="KW-0812">Transmembrane</keyword>
<evidence type="ECO:0008006" key="6">
    <source>
        <dbReference type="Google" id="ProtNLM"/>
    </source>
</evidence>
<dbReference type="SUPFAM" id="SSF55073">
    <property type="entry name" value="Nucleotide cyclase"/>
    <property type="match status" value="1"/>
</dbReference>
<keyword evidence="1" id="KW-0472">Membrane</keyword>
<dbReference type="Proteomes" id="UP000002383">
    <property type="component" value="Chromosome"/>
</dbReference>
<dbReference type="SUPFAM" id="SSF158472">
    <property type="entry name" value="HAMP domain-like"/>
    <property type="match status" value="1"/>
</dbReference>
<feature type="transmembrane region" description="Helical" evidence="1">
    <location>
        <begin position="24"/>
        <end position="49"/>
    </location>
</feature>
<dbReference type="GO" id="GO:0009190">
    <property type="term" value="P:cyclic nucleotide biosynthetic process"/>
    <property type="evidence" value="ECO:0007669"/>
    <property type="project" value="InterPro"/>
</dbReference>
<dbReference type="KEGG" id="tgr:Tgr7_0672"/>
<accession>B8GMD2</accession>
<dbReference type="CDD" id="cd06225">
    <property type="entry name" value="HAMP"/>
    <property type="match status" value="1"/>
</dbReference>
<dbReference type="PROSITE" id="PS50885">
    <property type="entry name" value="HAMP"/>
    <property type="match status" value="1"/>
</dbReference>
<dbReference type="AlphaFoldDB" id="B8GMD2"/>
<evidence type="ECO:0000256" key="1">
    <source>
        <dbReference type="SAM" id="Phobius"/>
    </source>
</evidence>
<dbReference type="STRING" id="396588.Tgr7_0672"/>
<evidence type="ECO:0000313" key="5">
    <source>
        <dbReference type="Proteomes" id="UP000002383"/>
    </source>
</evidence>
<protein>
    <recommendedName>
        <fullName evidence="6">Adenylate/guanylate cyclase</fullName>
    </recommendedName>
</protein>
<dbReference type="Pfam" id="PF00211">
    <property type="entry name" value="Guanylate_cyc"/>
    <property type="match status" value="1"/>
</dbReference>
<dbReference type="Pfam" id="PF00672">
    <property type="entry name" value="HAMP"/>
    <property type="match status" value="1"/>
</dbReference>
<dbReference type="EMBL" id="CP001339">
    <property type="protein sequence ID" value="ACL71764.1"/>
    <property type="molecule type" value="Genomic_DNA"/>
</dbReference>
<feature type="domain" description="HAMP" evidence="3">
    <location>
        <begin position="200"/>
        <end position="252"/>
    </location>
</feature>
<dbReference type="InterPro" id="IPR003660">
    <property type="entry name" value="HAMP_dom"/>
</dbReference>
<name>B8GMD2_THISH</name>
<feature type="transmembrane region" description="Helical" evidence="1">
    <location>
        <begin position="176"/>
        <end position="198"/>
    </location>
</feature>
<dbReference type="PROSITE" id="PS50125">
    <property type="entry name" value="GUANYLATE_CYCLASE_2"/>
    <property type="match status" value="1"/>
</dbReference>
<dbReference type="InterPro" id="IPR050697">
    <property type="entry name" value="Adenylyl/Guanylyl_Cyclase_3/4"/>
</dbReference>
<evidence type="ECO:0000259" key="2">
    <source>
        <dbReference type="PROSITE" id="PS50125"/>
    </source>
</evidence>
<dbReference type="PANTHER" id="PTHR43081:SF1">
    <property type="entry name" value="ADENYLATE CYCLASE, TERMINAL-DIFFERENTIATION SPECIFIC"/>
    <property type="match status" value="1"/>
</dbReference>
<dbReference type="Gene3D" id="6.10.340.10">
    <property type="match status" value="1"/>
</dbReference>
<dbReference type="GO" id="GO:0004016">
    <property type="term" value="F:adenylate cyclase activity"/>
    <property type="evidence" value="ECO:0007669"/>
    <property type="project" value="UniProtKB-ARBA"/>
</dbReference>
<keyword evidence="1" id="KW-1133">Transmembrane helix</keyword>
<sequence>MTPRPGTLQARIGLDRWLPAHVPVAWKLALTIAALAVLVMGILGAILLAQHTQTLRAQAEGFGETLARQLAGTSVELVLAEDQLALAALVNNLAQSDGISGATILDANGAAIAQAGAQPAQGQVSEPWGQGRRWLLAESGEPVASHRAPLRFQELELGQAVVTHSLAPLEATTRRAVALVTGATLIMALLASLAAGILGKRLSRPIDDLMDASRAIGAGNYGFRFTERRNDEIGHLMESFNHLARGLLEKSQVEAALSRYVSPGVARQILSNLEQIQLGGRHVEGTVLFADIAGFTTLSERLPPQQVADLLNEYFGYIARIASDCHGTIDKFIGDCAMVIFGVTEADPRHRLHALNCAVMLQRLVTRLNNTREAHGLPRVEFRMGLNSGEMLAGNLGASDRMQYTVVGDTVNLASRLMGTAEPGEIVVSQEMLRDPGVARYVESRRSHEIRVRGRETPVTTYRIEAIHAKADLDARIDAILEPEPQN</sequence>
<evidence type="ECO:0000313" key="4">
    <source>
        <dbReference type="EMBL" id="ACL71764.1"/>
    </source>
</evidence>
<dbReference type="eggNOG" id="COG2114">
    <property type="taxonomic scope" value="Bacteria"/>
</dbReference>
<feature type="domain" description="Guanylate cyclase" evidence="2">
    <location>
        <begin position="286"/>
        <end position="418"/>
    </location>
</feature>
<dbReference type="PANTHER" id="PTHR43081">
    <property type="entry name" value="ADENYLATE CYCLASE, TERMINAL-DIFFERENTIATION SPECIFIC-RELATED"/>
    <property type="match status" value="1"/>
</dbReference>
<dbReference type="GO" id="GO:0016020">
    <property type="term" value="C:membrane"/>
    <property type="evidence" value="ECO:0007669"/>
    <property type="project" value="InterPro"/>
</dbReference>
<dbReference type="SMART" id="SM00044">
    <property type="entry name" value="CYCc"/>
    <property type="match status" value="1"/>
</dbReference>
<reference evidence="4 5" key="1">
    <citation type="journal article" date="2011" name="Stand. Genomic Sci.">
        <title>Complete genome sequence of 'Thioalkalivibrio sulfidophilus' HL-EbGr7.</title>
        <authorList>
            <person name="Muyzer G."/>
            <person name="Sorokin D.Y."/>
            <person name="Mavromatis K."/>
            <person name="Lapidus A."/>
            <person name="Clum A."/>
            <person name="Ivanova N."/>
            <person name="Pati A."/>
            <person name="d'Haeseleer P."/>
            <person name="Woyke T."/>
            <person name="Kyrpides N.C."/>
        </authorList>
    </citation>
    <scope>NUCLEOTIDE SEQUENCE [LARGE SCALE GENOMIC DNA]</scope>
    <source>
        <strain evidence="4 5">HL-EbGR7</strain>
    </source>
</reference>
<dbReference type="OrthoDB" id="9806704at2"/>
<dbReference type="SMART" id="SM00304">
    <property type="entry name" value="HAMP"/>
    <property type="match status" value="1"/>
</dbReference>
<dbReference type="InterPro" id="IPR001054">
    <property type="entry name" value="A/G_cyclase"/>
</dbReference>
<dbReference type="HOGENOM" id="CLU_042376_0_0_6"/>
<gene>
    <name evidence="4" type="ordered locus">Tgr7_0672</name>
</gene>
<organism evidence="4 5">
    <name type="scientific">Thioalkalivibrio sulfidiphilus (strain HL-EbGR7)</name>
    <dbReference type="NCBI Taxonomy" id="396588"/>
    <lineage>
        <taxon>Bacteria</taxon>
        <taxon>Pseudomonadati</taxon>
        <taxon>Pseudomonadota</taxon>
        <taxon>Gammaproteobacteria</taxon>
        <taxon>Chromatiales</taxon>
        <taxon>Ectothiorhodospiraceae</taxon>
        <taxon>Thioalkalivibrio</taxon>
    </lineage>
</organism>